<gene>
    <name evidence="2" type="ORF">SAMN04488494_0582</name>
</gene>
<dbReference type="RefSeq" id="WP_073042619.1">
    <property type="nucleotide sequence ID" value="NZ_FRCJ01000001.1"/>
</dbReference>
<reference evidence="2 3" key="1">
    <citation type="submission" date="2016-11" db="EMBL/GenBank/DDBJ databases">
        <authorList>
            <person name="Jaros S."/>
            <person name="Januszkiewicz K."/>
            <person name="Wedrychowicz H."/>
        </authorList>
    </citation>
    <scope>NUCLEOTIDE SEQUENCE [LARGE SCALE GENOMIC DNA]</scope>
    <source>
        <strain evidence="2 3">BPI-34</strain>
    </source>
</reference>
<dbReference type="AlphaFoldDB" id="A0A1M7D025"/>
<keyword evidence="1" id="KW-0812">Transmembrane</keyword>
<evidence type="ECO:0000313" key="2">
    <source>
        <dbReference type="EMBL" id="SHL72824.1"/>
    </source>
</evidence>
<dbReference type="EMBL" id="FRCJ01000001">
    <property type="protein sequence ID" value="SHL72824.1"/>
    <property type="molecule type" value="Genomic_DNA"/>
</dbReference>
<organism evidence="2 3">
    <name type="scientific">Xylanibacter ruminicola</name>
    <name type="common">Prevotella ruminicola</name>
    <dbReference type="NCBI Taxonomy" id="839"/>
    <lineage>
        <taxon>Bacteria</taxon>
        <taxon>Pseudomonadati</taxon>
        <taxon>Bacteroidota</taxon>
        <taxon>Bacteroidia</taxon>
        <taxon>Bacteroidales</taxon>
        <taxon>Prevotellaceae</taxon>
        <taxon>Xylanibacter</taxon>
    </lineage>
</organism>
<feature type="transmembrane region" description="Helical" evidence="1">
    <location>
        <begin position="6"/>
        <end position="26"/>
    </location>
</feature>
<keyword evidence="1" id="KW-1133">Transmembrane helix</keyword>
<evidence type="ECO:0000313" key="3">
    <source>
        <dbReference type="Proteomes" id="UP000184280"/>
    </source>
</evidence>
<evidence type="ECO:0000256" key="1">
    <source>
        <dbReference type="SAM" id="Phobius"/>
    </source>
</evidence>
<keyword evidence="1" id="KW-0472">Membrane</keyword>
<proteinExistence type="predicted"/>
<sequence length="59" mass="6310">MKMIVLAKYLTALMCVFLGVAAIFFAPDLYKAFKLHLGPALALLFAASGTLMLDSADNS</sequence>
<dbReference type="Proteomes" id="UP000184280">
    <property type="component" value="Unassembled WGS sequence"/>
</dbReference>
<name>A0A1M7D025_XYLRU</name>
<protein>
    <submittedName>
        <fullName evidence="2">Uncharacterized protein</fullName>
    </submittedName>
</protein>
<accession>A0A1M7D025</accession>